<keyword evidence="3" id="KW-0132">Cell division</keyword>
<name>A0ABZ2RNU3_9BACT</name>
<keyword evidence="5" id="KW-1185">Reference proteome</keyword>
<keyword evidence="3" id="KW-0963">Cytoplasm</keyword>
<evidence type="ECO:0000256" key="2">
    <source>
        <dbReference type="ARBA" id="ARBA00044777"/>
    </source>
</evidence>
<dbReference type="InterPro" id="IPR003768">
    <property type="entry name" value="ScpA"/>
</dbReference>
<dbReference type="Proteomes" id="UP001460679">
    <property type="component" value="Chromosome"/>
</dbReference>
<comment type="similarity">
    <text evidence="3">Belongs to the ScpA family.</text>
</comment>
<dbReference type="PANTHER" id="PTHR33969:SF2">
    <property type="entry name" value="SEGREGATION AND CONDENSATION PROTEIN A"/>
    <property type="match status" value="1"/>
</dbReference>
<dbReference type="HAMAP" id="MF_01805">
    <property type="entry name" value="ScpA"/>
    <property type="match status" value="1"/>
</dbReference>
<gene>
    <name evidence="3" type="primary">scpA</name>
    <name evidence="4" type="ORF">WG616_01655</name>
</gene>
<reference evidence="4" key="1">
    <citation type="submission" date="2024-03" db="EMBL/GenBank/DDBJ databases">
        <title>Complete genome sequence of Mycoplasma gypis type strain B1/T1.</title>
        <authorList>
            <person name="Spergser J."/>
        </authorList>
    </citation>
    <scope>NUCLEOTIDE SEQUENCE [LARGE SCALE GENOMIC DNA]</scope>
    <source>
        <strain evidence="4">B1/T1</strain>
    </source>
</reference>
<dbReference type="PANTHER" id="PTHR33969">
    <property type="entry name" value="SEGREGATION AND CONDENSATION PROTEIN A"/>
    <property type="match status" value="1"/>
</dbReference>
<protein>
    <recommendedName>
        <fullName evidence="2 3">Segregation and condensation protein A</fullName>
    </recommendedName>
</protein>
<sequence length="251" mass="29066">MNNEINEEKSYLDIQLSSFSGPLDLLVTLIKDKNIDIWEVDLAQIANQYLKIIENLQENDFDTASEYLVMAATLINLKAKMILQDPETQEEVSKEKIRLLAQIAEYQKFKEIAVTLKDNEQQRKEMFNKIPSNLQSFVKKTDENVVDGHSSVNRLSIILKKMFERTYAEQLKNISLSTKQVSPEEQKQRILELIKDRTKLSFEDIFTVPTYGHFVISLIALLDLARQQILVINHNENTEIIEVVKGEMYGK</sequence>
<evidence type="ECO:0000313" key="4">
    <source>
        <dbReference type="EMBL" id="WXL28709.1"/>
    </source>
</evidence>
<proteinExistence type="inferred from homology"/>
<dbReference type="Gene3D" id="6.10.250.2410">
    <property type="match status" value="1"/>
</dbReference>
<keyword evidence="3" id="KW-0131">Cell cycle</keyword>
<comment type="subcellular location">
    <subcellularLocation>
        <location evidence="3">Cytoplasm</location>
    </subcellularLocation>
    <text evidence="3">Associated with two foci at the outer edges of the nucleoid region in young cells, and at four foci within both cell halves in older cells.</text>
</comment>
<accession>A0ABZ2RNU3</accession>
<comment type="function">
    <text evidence="3">Participates in chromosomal partition during cell division. May act via the formation of a condensin-like complex containing Smc and ScpB that pull DNA away from mid-cell into both cell halves.</text>
</comment>
<dbReference type="RefSeq" id="WP_205498536.1">
    <property type="nucleotide sequence ID" value="NZ_CP148066.1"/>
</dbReference>
<dbReference type="NCBIfam" id="NF000994">
    <property type="entry name" value="PRK00104.1-3"/>
    <property type="match status" value="1"/>
</dbReference>
<evidence type="ECO:0000313" key="5">
    <source>
        <dbReference type="Proteomes" id="UP001460679"/>
    </source>
</evidence>
<comment type="subunit">
    <text evidence="3">Component of a cohesin-like complex composed of ScpA, ScpB and the Smc homodimer, in which ScpA and ScpB bind to the head domain of Smc. The presence of the three proteins is required for the association of the complex with DNA.</text>
</comment>
<organism evidence="4 5">
    <name type="scientific">[Mycoplasma] gypis</name>
    <dbReference type="NCBI Taxonomy" id="92404"/>
    <lineage>
        <taxon>Bacteria</taxon>
        <taxon>Bacillati</taxon>
        <taxon>Mycoplasmatota</taxon>
        <taxon>Mycoplasmoidales</taxon>
        <taxon>Metamycoplasmataceae</taxon>
        <taxon>Metamycoplasma</taxon>
    </lineage>
</organism>
<keyword evidence="1 3" id="KW-0159">Chromosome partition</keyword>
<evidence type="ECO:0000256" key="3">
    <source>
        <dbReference type="HAMAP-Rule" id="MF_01805"/>
    </source>
</evidence>
<evidence type="ECO:0000256" key="1">
    <source>
        <dbReference type="ARBA" id="ARBA00022829"/>
    </source>
</evidence>
<dbReference type="EMBL" id="CP148066">
    <property type="protein sequence ID" value="WXL28709.1"/>
    <property type="molecule type" value="Genomic_DNA"/>
</dbReference>
<dbReference type="Pfam" id="PF02616">
    <property type="entry name" value="SMC_ScpA"/>
    <property type="match status" value="1"/>
</dbReference>